<name>A0A0V0H6B3_SOLCH</name>
<dbReference type="AlphaFoldDB" id="A0A0V0H6B3"/>
<protein>
    <submittedName>
        <fullName evidence="2">Putative ovule protein</fullName>
    </submittedName>
</protein>
<keyword evidence="1" id="KW-0812">Transmembrane</keyword>
<evidence type="ECO:0000313" key="2">
    <source>
        <dbReference type="EMBL" id="JAP15344.1"/>
    </source>
</evidence>
<reference evidence="2" key="1">
    <citation type="submission" date="2015-12" db="EMBL/GenBank/DDBJ databases">
        <title>Gene expression during late stages of embryo sac development: a critical building block for successful pollen-pistil interactions.</title>
        <authorList>
            <person name="Liu Y."/>
            <person name="Joly V."/>
            <person name="Sabar M."/>
            <person name="Matton D.P."/>
        </authorList>
    </citation>
    <scope>NUCLEOTIDE SEQUENCE</scope>
</reference>
<proteinExistence type="predicted"/>
<organism evidence="2">
    <name type="scientific">Solanum chacoense</name>
    <name type="common">Chaco potato</name>
    <dbReference type="NCBI Taxonomy" id="4108"/>
    <lineage>
        <taxon>Eukaryota</taxon>
        <taxon>Viridiplantae</taxon>
        <taxon>Streptophyta</taxon>
        <taxon>Embryophyta</taxon>
        <taxon>Tracheophyta</taxon>
        <taxon>Spermatophyta</taxon>
        <taxon>Magnoliopsida</taxon>
        <taxon>eudicotyledons</taxon>
        <taxon>Gunneridae</taxon>
        <taxon>Pentapetalae</taxon>
        <taxon>asterids</taxon>
        <taxon>lamiids</taxon>
        <taxon>Solanales</taxon>
        <taxon>Solanaceae</taxon>
        <taxon>Solanoideae</taxon>
        <taxon>Solaneae</taxon>
        <taxon>Solanum</taxon>
    </lineage>
</organism>
<keyword evidence="1" id="KW-0472">Membrane</keyword>
<feature type="transmembrane region" description="Helical" evidence="1">
    <location>
        <begin position="29"/>
        <end position="61"/>
    </location>
</feature>
<keyword evidence="1" id="KW-1133">Transmembrane helix</keyword>
<dbReference type="EMBL" id="GEDG01025302">
    <property type="protein sequence ID" value="JAP15344.1"/>
    <property type="molecule type" value="Transcribed_RNA"/>
</dbReference>
<evidence type="ECO:0000256" key="1">
    <source>
        <dbReference type="SAM" id="Phobius"/>
    </source>
</evidence>
<accession>A0A0V0H6B3</accession>
<sequence length="63" mass="7193">MFPLFTMVEQVSNLEHLCAPLSYYYNYSSIILCFDLISTGVSLILLSSIFILSILFFLLIFSS</sequence>